<dbReference type="EMBL" id="VIRS01000030">
    <property type="protein sequence ID" value="TQS41101.1"/>
    <property type="molecule type" value="Genomic_DNA"/>
</dbReference>
<keyword evidence="1" id="KW-0472">Membrane</keyword>
<comment type="caution">
    <text evidence="2">The sequence shown here is derived from an EMBL/GenBank/DDBJ whole genome shotgun (WGS) entry which is preliminary data.</text>
</comment>
<evidence type="ECO:0000313" key="2">
    <source>
        <dbReference type="EMBL" id="TQS41101.1"/>
    </source>
</evidence>
<dbReference type="Proteomes" id="UP000317982">
    <property type="component" value="Unassembled WGS sequence"/>
</dbReference>
<sequence length="142" mass="15165">MLQVLGVVLAGLLAGEEFIVRYGVQPALRSLDDRAHLRARIALVRSLRVVVPALMIPTVVLAVAVLVTAGGAYRWLGTAALVAFVLISLLGTVPINMKVVDWDDGAPPANWRATIRRWERLDVARSSAAIVAFVLFAAAQAG</sequence>
<reference evidence="2 3" key="1">
    <citation type="submission" date="2019-07" db="EMBL/GenBank/DDBJ databases">
        <title>Cryptosporangium phraense sp. nov., isolated from plant litter.</title>
        <authorList>
            <person name="Suriyachadkun C."/>
        </authorList>
    </citation>
    <scope>NUCLEOTIDE SEQUENCE [LARGE SCALE GENOMIC DNA]</scope>
    <source>
        <strain evidence="2 3">A-T 5661</strain>
    </source>
</reference>
<dbReference type="AlphaFoldDB" id="A0A545AIG2"/>
<dbReference type="OrthoDB" id="4412667at2"/>
<dbReference type="InterPro" id="IPR013901">
    <property type="entry name" value="Anthrone_oxy"/>
</dbReference>
<keyword evidence="1" id="KW-1133">Transmembrane helix</keyword>
<evidence type="ECO:0000256" key="1">
    <source>
        <dbReference type="SAM" id="Phobius"/>
    </source>
</evidence>
<feature type="transmembrane region" description="Helical" evidence="1">
    <location>
        <begin position="123"/>
        <end position="141"/>
    </location>
</feature>
<name>A0A545AIG2_9ACTN</name>
<keyword evidence="3" id="KW-1185">Reference proteome</keyword>
<proteinExistence type="predicted"/>
<feature type="transmembrane region" description="Helical" evidence="1">
    <location>
        <begin position="45"/>
        <end position="67"/>
    </location>
</feature>
<protein>
    <submittedName>
        <fullName evidence="2">DUF1772 domain-containing protein</fullName>
    </submittedName>
</protein>
<keyword evidence="1" id="KW-0812">Transmembrane</keyword>
<accession>A0A545AIG2</accession>
<feature type="transmembrane region" description="Helical" evidence="1">
    <location>
        <begin position="73"/>
        <end position="93"/>
    </location>
</feature>
<gene>
    <name evidence="2" type="ORF">FL583_31580</name>
</gene>
<dbReference type="Pfam" id="PF08592">
    <property type="entry name" value="Anthrone_oxy"/>
    <property type="match status" value="1"/>
</dbReference>
<dbReference type="InParanoid" id="A0A545AIG2"/>
<dbReference type="RefSeq" id="WP_142708531.1">
    <property type="nucleotide sequence ID" value="NZ_VIRS01000030.1"/>
</dbReference>
<evidence type="ECO:0000313" key="3">
    <source>
        <dbReference type="Proteomes" id="UP000317982"/>
    </source>
</evidence>
<organism evidence="2 3">
    <name type="scientific">Cryptosporangium phraense</name>
    <dbReference type="NCBI Taxonomy" id="2593070"/>
    <lineage>
        <taxon>Bacteria</taxon>
        <taxon>Bacillati</taxon>
        <taxon>Actinomycetota</taxon>
        <taxon>Actinomycetes</taxon>
        <taxon>Cryptosporangiales</taxon>
        <taxon>Cryptosporangiaceae</taxon>
        <taxon>Cryptosporangium</taxon>
    </lineage>
</organism>